<dbReference type="GO" id="GO:0044781">
    <property type="term" value="P:bacterial-type flagellum organization"/>
    <property type="evidence" value="ECO:0007669"/>
    <property type="project" value="UniProtKB-KW"/>
</dbReference>
<dbReference type="STRING" id="314278.NB231_01978"/>
<dbReference type="RefSeq" id="WP_004999299.1">
    <property type="nucleotide sequence ID" value="NZ_CH672427.1"/>
</dbReference>
<evidence type="ECO:0000256" key="1">
    <source>
        <dbReference type="ARBA" id="ARBA00004514"/>
    </source>
</evidence>
<evidence type="ECO:0000256" key="6">
    <source>
        <dbReference type="SAM" id="MobiDB-lite"/>
    </source>
</evidence>
<name>A4BUD2_9GAMM</name>
<dbReference type="InterPro" id="IPR008622">
    <property type="entry name" value="FliT"/>
</dbReference>
<proteinExistence type="predicted"/>
<dbReference type="AlphaFoldDB" id="A4BUD2"/>
<comment type="caution">
    <text evidence="7">The sequence shown here is derived from an EMBL/GenBank/DDBJ whole genome shotgun (WGS) entry which is preliminary data.</text>
</comment>
<dbReference type="Gene3D" id="1.20.58.380">
    <property type="entry name" value="Flagellar protein flit"/>
    <property type="match status" value="1"/>
</dbReference>
<keyword evidence="4" id="KW-0143">Chaperone</keyword>
<keyword evidence="2" id="KW-0963">Cytoplasm</keyword>
<evidence type="ECO:0000256" key="4">
    <source>
        <dbReference type="ARBA" id="ARBA00023186"/>
    </source>
</evidence>
<feature type="region of interest" description="Disordered" evidence="6">
    <location>
        <begin position="94"/>
        <end position="116"/>
    </location>
</feature>
<evidence type="ECO:0000313" key="7">
    <source>
        <dbReference type="EMBL" id="EAR20646.1"/>
    </source>
</evidence>
<gene>
    <name evidence="7" type="ORF">NB231_01978</name>
</gene>
<evidence type="ECO:0000313" key="8">
    <source>
        <dbReference type="Proteomes" id="UP000003374"/>
    </source>
</evidence>
<reference evidence="7 8" key="1">
    <citation type="submission" date="2006-02" db="EMBL/GenBank/DDBJ databases">
        <authorList>
            <person name="Waterbury J."/>
            <person name="Ferriera S."/>
            <person name="Johnson J."/>
            <person name="Kravitz S."/>
            <person name="Halpern A."/>
            <person name="Remington K."/>
            <person name="Beeson K."/>
            <person name="Tran B."/>
            <person name="Rogers Y.-H."/>
            <person name="Friedman R."/>
            <person name="Venter J.C."/>
        </authorList>
    </citation>
    <scope>NUCLEOTIDE SEQUENCE [LARGE SCALE GENOMIC DNA]</scope>
    <source>
        <strain evidence="7 8">Nb-231</strain>
    </source>
</reference>
<accession>A4BUD2</accession>
<keyword evidence="8" id="KW-1185">Reference proteome</keyword>
<protein>
    <recommendedName>
        <fullName evidence="5">Flagellar protein FliT</fullName>
    </recommendedName>
</protein>
<dbReference type="EMBL" id="AAOF01000018">
    <property type="protein sequence ID" value="EAR20646.1"/>
    <property type="molecule type" value="Genomic_DNA"/>
</dbReference>
<dbReference type="Proteomes" id="UP000003374">
    <property type="component" value="Unassembled WGS sequence"/>
</dbReference>
<feature type="compositionally biased region" description="Basic and acidic residues" evidence="6">
    <location>
        <begin position="94"/>
        <end position="103"/>
    </location>
</feature>
<sequence>MAPTTDSAPIAAADDHERAARRLLELTREMLDLGHVGDWVLFAQREEERQALSRTIFATPVPRTAAPLVADCIRRVLDLDQELITLAEAHRDQASRAMRDAQRGRQAANAYRRFSR</sequence>
<evidence type="ECO:0000256" key="5">
    <source>
        <dbReference type="ARBA" id="ARBA00093797"/>
    </source>
</evidence>
<keyword evidence="3" id="KW-1005">Bacterial flagellum biogenesis</keyword>
<dbReference type="OrthoDB" id="5797068at2"/>
<evidence type="ECO:0000256" key="3">
    <source>
        <dbReference type="ARBA" id="ARBA00022795"/>
    </source>
</evidence>
<evidence type="ECO:0000256" key="2">
    <source>
        <dbReference type="ARBA" id="ARBA00022490"/>
    </source>
</evidence>
<comment type="subcellular location">
    <subcellularLocation>
        <location evidence="1">Cytoplasm</location>
        <location evidence="1">Cytosol</location>
    </subcellularLocation>
</comment>
<dbReference type="Pfam" id="PF05400">
    <property type="entry name" value="FliT"/>
    <property type="match status" value="1"/>
</dbReference>
<dbReference type="HOGENOM" id="CLU_2094252_0_0_6"/>
<organism evidence="7 8">
    <name type="scientific">Nitrococcus mobilis Nb-231</name>
    <dbReference type="NCBI Taxonomy" id="314278"/>
    <lineage>
        <taxon>Bacteria</taxon>
        <taxon>Pseudomonadati</taxon>
        <taxon>Pseudomonadota</taxon>
        <taxon>Gammaproteobacteria</taxon>
        <taxon>Chromatiales</taxon>
        <taxon>Ectothiorhodospiraceae</taxon>
        <taxon>Nitrococcus</taxon>
    </lineage>
</organism>